<evidence type="ECO:0000256" key="4">
    <source>
        <dbReference type="ARBA" id="ARBA00022723"/>
    </source>
</evidence>
<dbReference type="EMBL" id="VMNW02000116">
    <property type="protein sequence ID" value="KAA9150515.1"/>
    <property type="molecule type" value="Genomic_DNA"/>
</dbReference>
<comment type="catalytic activity">
    <reaction evidence="8">
        <text>a primary alcohol + NAD(+) = an aldehyde + NADH + H(+)</text>
        <dbReference type="Rhea" id="RHEA:10736"/>
        <dbReference type="ChEBI" id="CHEBI:15378"/>
        <dbReference type="ChEBI" id="CHEBI:15734"/>
        <dbReference type="ChEBI" id="CHEBI:17478"/>
        <dbReference type="ChEBI" id="CHEBI:57540"/>
        <dbReference type="ChEBI" id="CHEBI:57945"/>
        <dbReference type="EC" id="1.1.1.1"/>
    </reaction>
</comment>
<sequence>MKALQLRQWKSDPVLVDVPKPEPGPGQVVVRIGGAGACHSDIHVMHEFEPGQMPWRLPFTLGHENAGWVDSVGAGVTGLEPGQAVAVYGPWGCGACPRCLLGIETYCENPAAAPVPAGGGGLGLDGGMAEYLLVPAARHVVPLPDGLEPAVAAPLTDAALTPYHAVRRSWPKLAPGNTAVVIGIGGLGHLAVQILKATTAARVIAVDSRQEALDVATSHGADLTLLSGEQTANDIRDATGGRGADAVFDCVGAEKTIALGLAAGRMMGDFTIIGIGGGTAPVGFFSVPYEYSVQTTYWGSRPELVEVLDLAARGLIRAETTIFSLDDAVEAYHRLEKGQLTGRAVIVP</sequence>
<dbReference type="Gene3D" id="3.90.180.10">
    <property type="entry name" value="Medium-chain alcohol dehydrogenases, catalytic domain"/>
    <property type="match status" value="1"/>
</dbReference>
<dbReference type="Pfam" id="PF08240">
    <property type="entry name" value="ADH_N"/>
    <property type="match status" value="1"/>
</dbReference>
<evidence type="ECO:0000313" key="11">
    <source>
        <dbReference type="EMBL" id="KAA9150515.1"/>
    </source>
</evidence>
<dbReference type="Proteomes" id="UP000319769">
    <property type="component" value="Unassembled WGS sequence"/>
</dbReference>
<dbReference type="SUPFAM" id="SSF50129">
    <property type="entry name" value="GroES-like"/>
    <property type="match status" value="1"/>
</dbReference>
<comment type="catalytic activity">
    <reaction evidence="7">
        <text>a secondary alcohol + NAD(+) = a ketone + NADH + H(+)</text>
        <dbReference type="Rhea" id="RHEA:10740"/>
        <dbReference type="ChEBI" id="CHEBI:15378"/>
        <dbReference type="ChEBI" id="CHEBI:17087"/>
        <dbReference type="ChEBI" id="CHEBI:35681"/>
        <dbReference type="ChEBI" id="CHEBI:57540"/>
        <dbReference type="ChEBI" id="CHEBI:57945"/>
        <dbReference type="EC" id="1.1.1.1"/>
    </reaction>
</comment>
<comment type="similarity">
    <text evidence="2 9">Belongs to the zinc-containing alcohol dehydrogenase family.</text>
</comment>
<keyword evidence="12" id="KW-1185">Reference proteome</keyword>
<dbReference type="RefSeq" id="WP_144759415.1">
    <property type="nucleotide sequence ID" value="NZ_VMNW02000116.1"/>
</dbReference>
<dbReference type="PROSITE" id="PS00059">
    <property type="entry name" value="ADH_ZINC"/>
    <property type="match status" value="1"/>
</dbReference>
<evidence type="ECO:0000256" key="2">
    <source>
        <dbReference type="ARBA" id="ARBA00008072"/>
    </source>
</evidence>
<name>A0A5N0URZ1_9PSEU</name>
<evidence type="ECO:0000256" key="5">
    <source>
        <dbReference type="ARBA" id="ARBA00022833"/>
    </source>
</evidence>
<dbReference type="InterPro" id="IPR002328">
    <property type="entry name" value="ADH_Zn_CS"/>
</dbReference>
<dbReference type="AlphaFoldDB" id="A0A5N0URZ1"/>
<reference evidence="11" key="1">
    <citation type="submission" date="2019-09" db="EMBL/GenBank/DDBJ databases">
        <authorList>
            <person name="Teo W.F.A."/>
            <person name="Duangmal K."/>
        </authorList>
    </citation>
    <scope>NUCLEOTIDE SEQUENCE [LARGE SCALE GENOMIC DNA]</scope>
    <source>
        <strain evidence="11">K81G1</strain>
    </source>
</reference>
<evidence type="ECO:0000313" key="12">
    <source>
        <dbReference type="Proteomes" id="UP000319769"/>
    </source>
</evidence>
<evidence type="ECO:0000259" key="10">
    <source>
        <dbReference type="SMART" id="SM00829"/>
    </source>
</evidence>
<comment type="cofactor">
    <cofactor evidence="1 9">
        <name>Zn(2+)</name>
        <dbReference type="ChEBI" id="CHEBI:29105"/>
    </cofactor>
</comment>
<dbReference type="SUPFAM" id="SSF51735">
    <property type="entry name" value="NAD(P)-binding Rossmann-fold domains"/>
    <property type="match status" value="1"/>
</dbReference>
<dbReference type="PANTHER" id="PTHR42940">
    <property type="entry name" value="ALCOHOL DEHYDROGENASE 1-RELATED"/>
    <property type="match status" value="1"/>
</dbReference>
<evidence type="ECO:0000256" key="1">
    <source>
        <dbReference type="ARBA" id="ARBA00001947"/>
    </source>
</evidence>
<dbReference type="OrthoDB" id="334894at2"/>
<dbReference type="GO" id="GO:0004022">
    <property type="term" value="F:alcohol dehydrogenase (NAD+) activity"/>
    <property type="evidence" value="ECO:0007669"/>
    <property type="project" value="UniProtKB-EC"/>
</dbReference>
<comment type="caution">
    <text evidence="11">The sequence shown here is derived from an EMBL/GenBank/DDBJ whole genome shotgun (WGS) entry which is preliminary data.</text>
</comment>
<dbReference type="Pfam" id="PF00107">
    <property type="entry name" value="ADH_zinc_N"/>
    <property type="match status" value="1"/>
</dbReference>
<evidence type="ECO:0000256" key="7">
    <source>
        <dbReference type="ARBA" id="ARBA00049164"/>
    </source>
</evidence>
<dbReference type="SMART" id="SM00829">
    <property type="entry name" value="PKS_ER"/>
    <property type="match status" value="1"/>
</dbReference>
<proteinExistence type="inferred from homology"/>
<evidence type="ECO:0000256" key="6">
    <source>
        <dbReference type="ARBA" id="ARBA00023002"/>
    </source>
</evidence>
<keyword evidence="5 9" id="KW-0862">Zinc</keyword>
<gene>
    <name evidence="11" type="ORF">FPZ12_040975</name>
</gene>
<dbReference type="InterPro" id="IPR036291">
    <property type="entry name" value="NAD(P)-bd_dom_sf"/>
</dbReference>
<dbReference type="InterPro" id="IPR013154">
    <property type="entry name" value="ADH-like_N"/>
</dbReference>
<protein>
    <recommendedName>
        <fullName evidence="3">alcohol dehydrogenase</fullName>
        <ecNumber evidence="3">1.1.1.1</ecNumber>
    </recommendedName>
</protein>
<keyword evidence="6" id="KW-0560">Oxidoreductase</keyword>
<keyword evidence="4 9" id="KW-0479">Metal-binding</keyword>
<dbReference type="GO" id="GO:0008270">
    <property type="term" value="F:zinc ion binding"/>
    <property type="evidence" value="ECO:0007669"/>
    <property type="project" value="InterPro"/>
</dbReference>
<dbReference type="CDD" id="cd05284">
    <property type="entry name" value="arabinose_DH_like"/>
    <property type="match status" value="1"/>
</dbReference>
<dbReference type="InterPro" id="IPR011032">
    <property type="entry name" value="GroES-like_sf"/>
</dbReference>
<dbReference type="PANTHER" id="PTHR42940:SF8">
    <property type="entry name" value="VACUOLAR PROTEIN SORTING-ASSOCIATED PROTEIN 11"/>
    <property type="match status" value="1"/>
</dbReference>
<evidence type="ECO:0000256" key="9">
    <source>
        <dbReference type="RuleBase" id="RU361277"/>
    </source>
</evidence>
<dbReference type="InterPro" id="IPR020843">
    <property type="entry name" value="ER"/>
</dbReference>
<organism evidence="11 12">
    <name type="scientific">Amycolatopsis acidicola</name>
    <dbReference type="NCBI Taxonomy" id="2596893"/>
    <lineage>
        <taxon>Bacteria</taxon>
        <taxon>Bacillati</taxon>
        <taxon>Actinomycetota</taxon>
        <taxon>Actinomycetes</taxon>
        <taxon>Pseudonocardiales</taxon>
        <taxon>Pseudonocardiaceae</taxon>
        <taxon>Amycolatopsis</taxon>
    </lineage>
</organism>
<accession>A0A5N0URZ1</accession>
<dbReference type="InterPro" id="IPR013149">
    <property type="entry name" value="ADH-like_C"/>
</dbReference>
<dbReference type="Gene3D" id="3.40.50.720">
    <property type="entry name" value="NAD(P)-binding Rossmann-like Domain"/>
    <property type="match status" value="1"/>
</dbReference>
<feature type="domain" description="Enoyl reductase (ER)" evidence="10">
    <location>
        <begin position="10"/>
        <end position="346"/>
    </location>
</feature>
<dbReference type="EC" id="1.1.1.1" evidence="3"/>
<evidence type="ECO:0000256" key="3">
    <source>
        <dbReference type="ARBA" id="ARBA00013190"/>
    </source>
</evidence>
<evidence type="ECO:0000256" key="8">
    <source>
        <dbReference type="ARBA" id="ARBA00049243"/>
    </source>
</evidence>